<dbReference type="AlphaFoldDB" id="A0A5L4NPZ8"/>
<dbReference type="Gene3D" id="3.30.450.40">
    <property type="match status" value="1"/>
</dbReference>
<dbReference type="RefSeq" id="WP_220566615.1">
    <property type="nucleotide sequence ID" value="NZ_JAEBQF010000034.1"/>
</dbReference>
<dbReference type="SUPFAM" id="SSF46785">
    <property type="entry name" value="Winged helix' DNA-binding domain"/>
    <property type="match status" value="1"/>
</dbReference>
<comment type="caution">
    <text evidence="4">The sequence shown here is derived from an EMBL/GenBank/DDBJ whole genome shotgun (WGS) entry which is preliminary data.</text>
</comment>
<dbReference type="SUPFAM" id="SSF55781">
    <property type="entry name" value="GAF domain-like"/>
    <property type="match status" value="1"/>
</dbReference>
<dbReference type="PANTHER" id="PTHR30136:SF35">
    <property type="entry name" value="HTH-TYPE TRANSCRIPTIONAL REGULATOR RV1719"/>
    <property type="match status" value="1"/>
</dbReference>
<gene>
    <name evidence="4" type="ORF">YZ34_06925</name>
</gene>
<reference evidence="4 5" key="1">
    <citation type="submission" date="2018-05" db="EMBL/GenBank/DDBJ databases">
        <authorList>
            <consortium name="PulseNet: The National Subtyping Network for Foodborne Disease Surveillance"/>
            <person name="Tarr C.L."/>
            <person name="Trees E."/>
            <person name="Katz L.S."/>
            <person name="Carleton-Romer H.A."/>
            <person name="Stroika S."/>
            <person name="Kucerova Z."/>
            <person name="Roache K.F."/>
            <person name="Sabol A.L."/>
            <person name="Besser J."/>
            <person name="Gerner-Smidt P."/>
        </authorList>
    </citation>
    <scope>NUCLEOTIDE SEQUENCE [LARGE SCALE GENOMIC DNA]</scope>
    <source>
        <strain evidence="4 5">D6489</strain>
    </source>
</reference>
<evidence type="ECO:0000256" key="2">
    <source>
        <dbReference type="ARBA" id="ARBA00023125"/>
    </source>
</evidence>
<dbReference type="InterPro" id="IPR036390">
    <property type="entry name" value="WH_DNA-bd_sf"/>
</dbReference>
<dbReference type="GO" id="GO:0045892">
    <property type="term" value="P:negative regulation of DNA-templated transcription"/>
    <property type="evidence" value="ECO:0007669"/>
    <property type="project" value="TreeGrafter"/>
</dbReference>
<dbReference type="PROSITE" id="PS51078">
    <property type="entry name" value="ICLR_ED"/>
    <property type="match status" value="1"/>
</dbReference>
<dbReference type="EMBL" id="AABOWU010000015">
    <property type="protein sequence ID" value="EAI3914737.1"/>
    <property type="molecule type" value="Genomic_DNA"/>
</dbReference>
<keyword evidence="2" id="KW-0238">DNA-binding</keyword>
<dbReference type="InterPro" id="IPR005471">
    <property type="entry name" value="Tscrpt_reg_IclR_N"/>
</dbReference>
<dbReference type="GO" id="GO:0003677">
    <property type="term" value="F:DNA binding"/>
    <property type="evidence" value="ECO:0007669"/>
    <property type="project" value="UniProtKB-KW"/>
</dbReference>
<dbReference type="PROSITE" id="PS51077">
    <property type="entry name" value="HTH_ICLR"/>
    <property type="match status" value="1"/>
</dbReference>
<name>A0A5L4NPZ8_CAMLA</name>
<keyword evidence="1" id="KW-0805">Transcription regulation</keyword>
<dbReference type="InterPro" id="IPR036388">
    <property type="entry name" value="WH-like_DNA-bd_sf"/>
</dbReference>
<dbReference type="Proteomes" id="UP000559808">
    <property type="component" value="Unassembled WGS sequence"/>
</dbReference>
<dbReference type="Pfam" id="PF09339">
    <property type="entry name" value="HTH_IclR"/>
    <property type="match status" value="1"/>
</dbReference>
<dbReference type="InterPro" id="IPR050707">
    <property type="entry name" value="HTH_MetabolicPath_Reg"/>
</dbReference>
<proteinExistence type="predicted"/>
<dbReference type="Pfam" id="PF01614">
    <property type="entry name" value="IclR_C"/>
    <property type="match status" value="1"/>
</dbReference>
<evidence type="ECO:0000313" key="4">
    <source>
        <dbReference type="EMBL" id="EAI3914737.1"/>
    </source>
</evidence>
<keyword evidence="3" id="KW-0804">Transcription</keyword>
<dbReference type="PANTHER" id="PTHR30136">
    <property type="entry name" value="HELIX-TURN-HELIX TRANSCRIPTIONAL REGULATOR, ICLR FAMILY"/>
    <property type="match status" value="1"/>
</dbReference>
<accession>A0A5L4NPZ8</accession>
<evidence type="ECO:0000256" key="3">
    <source>
        <dbReference type="ARBA" id="ARBA00023163"/>
    </source>
</evidence>
<sequence>MTHQPTLRVLKILELLGNNNQKNTLSSIAKDLNIPPGTLSPILQTLQAKNYIKCDKNKFYTLDYKILEISRCISIKNSALELIKKHMKNIRNLTGQTCQMGILKEGNVFYLEKLDSDNQIQIKSFVGASYPAYATSLGKALLEKKTYKELEKIYPNPFEKITPNTLNNLKELYEELSSIKENKIALESGEMNPEIECMAIGIEYDEKIIAAISISYHIFYSNANFKEKNQKILLEEKYKIEQDLKLYFPELENIYQ</sequence>
<dbReference type="InterPro" id="IPR029016">
    <property type="entry name" value="GAF-like_dom_sf"/>
</dbReference>
<dbReference type="GO" id="GO:0003700">
    <property type="term" value="F:DNA-binding transcription factor activity"/>
    <property type="evidence" value="ECO:0007669"/>
    <property type="project" value="TreeGrafter"/>
</dbReference>
<protein>
    <submittedName>
        <fullName evidence="4">IclR family transcriptional regulator</fullName>
    </submittedName>
</protein>
<dbReference type="Gene3D" id="1.10.10.10">
    <property type="entry name" value="Winged helix-like DNA-binding domain superfamily/Winged helix DNA-binding domain"/>
    <property type="match status" value="1"/>
</dbReference>
<evidence type="ECO:0000313" key="5">
    <source>
        <dbReference type="Proteomes" id="UP000559808"/>
    </source>
</evidence>
<organism evidence="4 5">
    <name type="scientific">Campylobacter lari</name>
    <dbReference type="NCBI Taxonomy" id="201"/>
    <lineage>
        <taxon>Bacteria</taxon>
        <taxon>Pseudomonadati</taxon>
        <taxon>Campylobacterota</taxon>
        <taxon>Epsilonproteobacteria</taxon>
        <taxon>Campylobacterales</taxon>
        <taxon>Campylobacteraceae</taxon>
        <taxon>Campylobacter</taxon>
    </lineage>
</organism>
<dbReference type="InterPro" id="IPR014757">
    <property type="entry name" value="Tscrpt_reg_IclR_C"/>
</dbReference>
<evidence type="ECO:0000256" key="1">
    <source>
        <dbReference type="ARBA" id="ARBA00023015"/>
    </source>
</evidence>